<dbReference type="KEGG" id="tvi:Thivi_4040"/>
<dbReference type="Gene3D" id="3.40.50.150">
    <property type="entry name" value="Vaccinia Virus protein VP39"/>
    <property type="match status" value="1"/>
</dbReference>
<keyword evidence="1" id="KW-0808">Transferase</keyword>
<reference evidence="1 2" key="1">
    <citation type="submission" date="2012-06" db="EMBL/GenBank/DDBJ databases">
        <title>Complete sequence of Thiocystis violascens DSM 198.</title>
        <authorList>
            <consortium name="US DOE Joint Genome Institute"/>
            <person name="Lucas S."/>
            <person name="Han J."/>
            <person name="Lapidus A."/>
            <person name="Cheng J.-F."/>
            <person name="Goodwin L."/>
            <person name="Pitluck S."/>
            <person name="Peters L."/>
            <person name="Ovchinnikova G."/>
            <person name="Teshima H."/>
            <person name="Detter J.C."/>
            <person name="Han C."/>
            <person name="Tapia R."/>
            <person name="Land M."/>
            <person name="Hauser L."/>
            <person name="Kyrpides N."/>
            <person name="Ivanova N."/>
            <person name="Pagani I."/>
            <person name="Vogl K."/>
            <person name="Liu Z."/>
            <person name="Frigaard N.-U."/>
            <person name="Bryant D."/>
            <person name="Woyke T."/>
        </authorList>
    </citation>
    <scope>NUCLEOTIDE SEQUENCE [LARGE SCALE GENOMIC DNA]</scope>
    <source>
        <strain evidence="2">ATCC 17096 / DSM 198 / 6111</strain>
    </source>
</reference>
<name>I3YFU6_THIV6</name>
<keyword evidence="2" id="KW-1185">Reference proteome</keyword>
<dbReference type="STRING" id="765911.Thivi_4040"/>
<evidence type="ECO:0000313" key="1">
    <source>
        <dbReference type="EMBL" id="AFL75864.1"/>
    </source>
</evidence>
<dbReference type="Proteomes" id="UP000006062">
    <property type="component" value="Chromosome"/>
</dbReference>
<dbReference type="SUPFAM" id="SSF53335">
    <property type="entry name" value="S-adenosyl-L-methionine-dependent methyltransferases"/>
    <property type="match status" value="1"/>
</dbReference>
<dbReference type="InterPro" id="IPR029063">
    <property type="entry name" value="SAM-dependent_MTases_sf"/>
</dbReference>
<dbReference type="RefSeq" id="WP_014780250.1">
    <property type="nucleotide sequence ID" value="NC_018012.1"/>
</dbReference>
<dbReference type="OrthoDB" id="9799672at2"/>
<evidence type="ECO:0000313" key="2">
    <source>
        <dbReference type="Proteomes" id="UP000006062"/>
    </source>
</evidence>
<keyword evidence="1" id="KW-0489">Methyltransferase</keyword>
<dbReference type="eggNOG" id="COG4122">
    <property type="taxonomic scope" value="Bacteria"/>
</dbReference>
<dbReference type="AlphaFoldDB" id="I3YFU6"/>
<accession>I3YFU6</accession>
<dbReference type="GO" id="GO:0008168">
    <property type="term" value="F:methyltransferase activity"/>
    <property type="evidence" value="ECO:0007669"/>
    <property type="project" value="UniProtKB-KW"/>
</dbReference>
<proteinExistence type="predicted"/>
<dbReference type="GO" id="GO:0032259">
    <property type="term" value="P:methylation"/>
    <property type="evidence" value="ECO:0007669"/>
    <property type="project" value="UniProtKB-KW"/>
</dbReference>
<sequence length="225" mass="25359">MSEITKKGKLNLPVYRIFEVIEQRAKVTQQSGEHPLWEGYADLDDYPWPVQRGVTRTSEQVRTSRLLGSFFTWLVTVRKPDVVVEFGTAFGVSGMYWLAGLEKNNAGKLLTFEPNAIWAKLAEKNLLTISSRFQLTNGTFEENISAKLGDNEKIDIAFIDAIHTSKFVFSQFEIVCNYLSKNGIIVFDGIGFSTDMRECWSTITLDPRVVTAIEVQGTGIVEICM</sequence>
<dbReference type="EMBL" id="CP003154">
    <property type="protein sequence ID" value="AFL75864.1"/>
    <property type="molecule type" value="Genomic_DNA"/>
</dbReference>
<organism evidence="1 2">
    <name type="scientific">Thiocystis violascens (strain ATCC 17096 / DSM 198 / 6111)</name>
    <name type="common">Chromatium violascens</name>
    <dbReference type="NCBI Taxonomy" id="765911"/>
    <lineage>
        <taxon>Bacteria</taxon>
        <taxon>Pseudomonadati</taxon>
        <taxon>Pseudomonadota</taxon>
        <taxon>Gammaproteobacteria</taxon>
        <taxon>Chromatiales</taxon>
        <taxon>Chromatiaceae</taxon>
        <taxon>Thiocystis</taxon>
    </lineage>
</organism>
<dbReference type="Pfam" id="PF13578">
    <property type="entry name" value="Methyltransf_24"/>
    <property type="match status" value="1"/>
</dbReference>
<protein>
    <submittedName>
        <fullName evidence="1">Putative O-methyltransferase</fullName>
    </submittedName>
</protein>
<gene>
    <name evidence="1" type="ordered locus">Thivi_4040</name>
</gene>
<dbReference type="HOGENOM" id="CLU_1228808_0_0_6"/>